<accession>A0A329RSM8</accession>
<dbReference type="Proteomes" id="UP000735874">
    <property type="component" value="Unassembled WGS sequence"/>
</dbReference>
<dbReference type="Proteomes" id="UP000251314">
    <property type="component" value="Unassembled WGS sequence"/>
</dbReference>
<dbReference type="EMBL" id="RCMI01000497">
    <property type="protein sequence ID" value="KAG2907913.1"/>
    <property type="molecule type" value="Genomic_DNA"/>
</dbReference>
<dbReference type="Proteomes" id="UP000736787">
    <property type="component" value="Unassembled WGS sequence"/>
</dbReference>
<dbReference type="EMBL" id="RCMG01000442">
    <property type="protein sequence ID" value="KAG2854173.1"/>
    <property type="molecule type" value="Genomic_DNA"/>
</dbReference>
<evidence type="ECO:0000313" key="1">
    <source>
        <dbReference type="EMBL" id="KAG2854173.1"/>
    </source>
</evidence>
<dbReference type="AlphaFoldDB" id="A0A329RSM8"/>
<dbReference type="Proteomes" id="UP000760860">
    <property type="component" value="Unassembled WGS sequence"/>
</dbReference>
<evidence type="ECO:0000313" key="7">
    <source>
        <dbReference type="Proteomes" id="UP000251314"/>
    </source>
</evidence>
<evidence type="ECO:0000313" key="4">
    <source>
        <dbReference type="EMBL" id="KAG2971851.1"/>
    </source>
</evidence>
<dbReference type="EMBL" id="RCMV01000417">
    <property type="protein sequence ID" value="KAG3217506.1"/>
    <property type="molecule type" value="Genomic_DNA"/>
</dbReference>
<comment type="caution">
    <text evidence="6">The sequence shown here is derived from an EMBL/GenBank/DDBJ whole genome shotgun (WGS) entry which is preliminary data.</text>
</comment>
<reference evidence="1" key="2">
    <citation type="submission" date="2018-10" db="EMBL/GenBank/DDBJ databases">
        <title>Effector identification in a new, highly contiguous assembly of the strawberry crown rot pathogen Phytophthora cactorum.</title>
        <authorList>
            <person name="Armitage A.D."/>
            <person name="Nellist C.F."/>
            <person name="Bates H."/>
            <person name="Vickerstaff R.J."/>
            <person name="Harrison R.J."/>
        </authorList>
    </citation>
    <scope>NUCLEOTIDE SEQUENCE</scope>
    <source>
        <strain evidence="1">15-7</strain>
        <strain evidence="2">4032</strain>
        <strain evidence="3">4040</strain>
        <strain evidence="4">P415</strain>
        <strain evidence="5">P421</strain>
    </source>
</reference>
<reference evidence="6 7" key="1">
    <citation type="submission" date="2018-01" db="EMBL/GenBank/DDBJ databases">
        <title>Draft genome of the strawberry crown rot pathogen Phytophthora cactorum.</title>
        <authorList>
            <person name="Armitage A.D."/>
            <person name="Lysoe E."/>
            <person name="Nellist C.F."/>
            <person name="Harrison R.J."/>
            <person name="Brurberg M.B."/>
        </authorList>
    </citation>
    <scope>NUCLEOTIDE SEQUENCE [LARGE SCALE GENOMIC DNA]</scope>
    <source>
        <strain evidence="6 7">10300</strain>
    </source>
</reference>
<evidence type="ECO:0000313" key="2">
    <source>
        <dbReference type="EMBL" id="KAG2907913.1"/>
    </source>
</evidence>
<dbReference type="Proteomes" id="UP000774804">
    <property type="component" value="Unassembled WGS sequence"/>
</dbReference>
<dbReference type="EMBL" id="RCML01000648">
    <property type="protein sequence ID" value="KAG2971851.1"/>
    <property type="molecule type" value="Genomic_DNA"/>
</dbReference>
<name>A0A329RSM8_9STRA</name>
<evidence type="ECO:0000313" key="3">
    <source>
        <dbReference type="EMBL" id="KAG2920856.1"/>
    </source>
</evidence>
<dbReference type="OrthoDB" id="143025at2759"/>
<dbReference type="EMBL" id="MJFZ01000639">
    <property type="protein sequence ID" value="RAW26546.1"/>
    <property type="molecule type" value="Genomic_DNA"/>
</dbReference>
<dbReference type="Proteomes" id="UP000697107">
    <property type="component" value="Unassembled WGS sequence"/>
</dbReference>
<proteinExistence type="predicted"/>
<evidence type="ECO:0000313" key="6">
    <source>
        <dbReference type="EMBL" id="RAW26546.1"/>
    </source>
</evidence>
<organism evidence="6 7">
    <name type="scientific">Phytophthora cactorum</name>
    <dbReference type="NCBI Taxonomy" id="29920"/>
    <lineage>
        <taxon>Eukaryota</taxon>
        <taxon>Sar</taxon>
        <taxon>Stramenopiles</taxon>
        <taxon>Oomycota</taxon>
        <taxon>Peronosporomycetes</taxon>
        <taxon>Peronosporales</taxon>
        <taxon>Peronosporaceae</taxon>
        <taxon>Phytophthora</taxon>
    </lineage>
</organism>
<dbReference type="VEuPathDB" id="FungiDB:PC110_g17058"/>
<protein>
    <submittedName>
        <fullName evidence="6">Uncharacterized protein</fullName>
    </submittedName>
</protein>
<evidence type="ECO:0000313" key="5">
    <source>
        <dbReference type="EMBL" id="KAG3217506.1"/>
    </source>
</evidence>
<sequence>MQCSKELWTATPSSTIAHCWQKTGLLAPIRGVKEDDKTEIDDGEEDDSDEEVINLMLQVAAIDL</sequence>
<gene>
    <name evidence="6" type="ORF">PC110_g17058</name>
    <name evidence="1" type="ORF">PC113_g13536</name>
    <name evidence="2" type="ORF">PC115_g13719</name>
    <name evidence="3" type="ORF">PC117_g16403</name>
    <name evidence="4" type="ORF">PC118_g16039</name>
    <name evidence="5" type="ORF">PC129_g11661</name>
</gene>
<dbReference type="EMBL" id="RCMK01000580">
    <property type="protein sequence ID" value="KAG2920856.1"/>
    <property type="molecule type" value="Genomic_DNA"/>
</dbReference>
<keyword evidence="7" id="KW-1185">Reference proteome</keyword>